<dbReference type="InterPro" id="IPR013783">
    <property type="entry name" value="Ig-like_fold"/>
</dbReference>
<gene>
    <name evidence="4" type="ORF">SMC2_00130</name>
    <name evidence="3" type="ORF">SMC3_04540</name>
</gene>
<accession>A0A398DDN8</accession>
<reference evidence="5 6" key="1">
    <citation type="submission" date="2018-09" db="EMBL/GenBank/DDBJ databases">
        <title>Discovery and Ecogenomic Context for Candidatus Cryosericales, a Global Caldiserica Order Active in Thawing Permafrost.</title>
        <authorList>
            <person name="Martinez M.A."/>
            <person name="Woodcroft B.J."/>
            <person name="Ignacio Espinoza J.C."/>
            <person name="Zayed A."/>
            <person name="Singleton C.M."/>
            <person name="Boyd J."/>
            <person name="Li Y.-F."/>
            <person name="Purvine S."/>
            <person name="Maughan H."/>
            <person name="Hodgkins S.B."/>
            <person name="Anderson D."/>
            <person name="Sederholm M."/>
            <person name="Temperton B."/>
            <person name="Saleska S.R."/>
            <person name="Tyson G.W."/>
            <person name="Rich V.I."/>
        </authorList>
    </citation>
    <scope>NUCLEOTIDE SEQUENCE [LARGE SCALE GENOMIC DNA]</scope>
    <source>
        <strain evidence="4 5">SMC2</strain>
        <strain evidence="3 6">SMC3</strain>
    </source>
</reference>
<name>A0A398DDN8_9BACT</name>
<dbReference type="InterPro" id="IPR036116">
    <property type="entry name" value="FN3_sf"/>
</dbReference>
<dbReference type="Proteomes" id="UP000265724">
    <property type="component" value="Unassembled WGS sequence"/>
</dbReference>
<dbReference type="Proteomes" id="UP000266042">
    <property type="component" value="Unassembled WGS sequence"/>
</dbReference>
<evidence type="ECO:0000313" key="5">
    <source>
        <dbReference type="Proteomes" id="UP000265724"/>
    </source>
</evidence>
<feature type="chain" id="PRO_5017334927" description="Fibronectin type-III domain-containing protein" evidence="1">
    <location>
        <begin position="20"/>
        <end position="1020"/>
    </location>
</feature>
<feature type="domain" description="Fibronectin type-III" evidence="2">
    <location>
        <begin position="317"/>
        <end position="409"/>
    </location>
</feature>
<dbReference type="EMBL" id="QXIW01000024">
    <property type="protein sequence ID" value="RIE13275.1"/>
    <property type="molecule type" value="Genomic_DNA"/>
</dbReference>
<dbReference type="SUPFAM" id="SSF55383">
    <property type="entry name" value="Copper amine oxidase, domain N"/>
    <property type="match status" value="2"/>
</dbReference>
<keyword evidence="5" id="KW-1185">Reference proteome</keyword>
<evidence type="ECO:0000313" key="6">
    <source>
        <dbReference type="Proteomes" id="UP000266042"/>
    </source>
</evidence>
<dbReference type="AlphaFoldDB" id="A0A398DDN8"/>
<dbReference type="SUPFAM" id="SSF49265">
    <property type="entry name" value="Fibronectin type III"/>
    <property type="match status" value="1"/>
</dbReference>
<dbReference type="InterPro" id="IPR003961">
    <property type="entry name" value="FN3_dom"/>
</dbReference>
<keyword evidence="1" id="KW-0732">Signal</keyword>
<dbReference type="Gene3D" id="2.60.40.2700">
    <property type="match status" value="1"/>
</dbReference>
<proteinExistence type="predicted"/>
<evidence type="ECO:0000313" key="3">
    <source>
        <dbReference type="EMBL" id="RIE13275.1"/>
    </source>
</evidence>
<dbReference type="Pfam" id="PF07833">
    <property type="entry name" value="Cu_amine_oxidN1"/>
    <property type="match status" value="1"/>
</dbReference>
<dbReference type="InterPro" id="IPR012854">
    <property type="entry name" value="Cu_amine_oxidase-like_N"/>
</dbReference>
<dbReference type="RefSeq" id="WP_119089877.1">
    <property type="nucleotide sequence ID" value="NZ_QXIW01000024.1"/>
</dbReference>
<evidence type="ECO:0000313" key="4">
    <source>
        <dbReference type="EMBL" id="RIE15673.1"/>
    </source>
</evidence>
<feature type="signal peptide" evidence="1">
    <location>
        <begin position="1"/>
        <end position="19"/>
    </location>
</feature>
<sequence>MKKFLSIFIALAMVLSLFAGVGARTAKAAMTAVTITGTATARVGAVLTAVATTPVGAVTYVWRNCATVGGTYADIVGATAVNYTPVVGDVGKFIKVVATDTTPTTMTSVATAAVLAAPAITSTAIANAAVNPTVVVTLANDVFTAAAGTVGNWTIPVAAGLTPLMATINSATAVTISFTGTAVAGTVVITAPAAILFNNSVPSNALNVVVPAPVSLIQLTISAPTLTTTKVADGTTTALVTAGVLAGVVSPDVVTVTAAANYTSNGTGTSFAGVGTGKTITVVYTLHGADAAKYIAPVTDSSVVTGAITAAPNSVAPQGTVTLTATQPNGATSVLLRWTYLPNAGDVTAFQIYRNGNPTPIAYVAAGTTTYTDAATVAGQYYTYSVTPINGALVGTPSFSVSILVTAATAATTTTSTLGLTTTGTFVGGVDGSGAAGVNGVGTVVGPIDATHYTVAVTTAAVGSFDMTSGLYTQAYRWTGATSTTSGNWAYTGIETITLDTPTSTITIVPGMKIAVDASGTMGVGRVLSVYNNTLVVNMTTAAVGVIGGKVYQVSTVKSFDTNWETVGATQSIGFSAAISPALVNGDKLVVYMAQAVPATSATAFVMVTGVPVVGDVATITWQDTLAASHSVSWTVVASDLTGTPANNVAMDLANLINSLDLTTGNVSVIDLPTGSVIQLTQDVGGVAGNGKTLTGTTTAAVVPTLTISTLGGLTQPAYVEQGKTIKLVAKDATGAVVSVTWTSSAIVNATVDTTGLVTAASVASNLTGVTVITGTSGTATGVFAVVVIPVQVITSLKINLVPAVPVSTTSQQFGAIASNATYSALDYTTQVVWTDALPVASIAAVNGLLTYSTDETGNVYAAAGGITATAAVKVATGVVTLVTVVGPVTKVVVLTIGSDIVTVDDKATTVDAAPEIVDGRTFVPIRFIAETFGSTVTWLPETKGITIVLGDTTIGLQIGNATAVINGTIIALDAAPYIKNSRTMVPLRVITESFGGNVAWDPINHIITITYVLPVVPAA</sequence>
<evidence type="ECO:0000259" key="2">
    <source>
        <dbReference type="PROSITE" id="PS50853"/>
    </source>
</evidence>
<dbReference type="InterPro" id="IPR036582">
    <property type="entry name" value="Mao_N_sf"/>
</dbReference>
<dbReference type="EMBL" id="QXIX01000002">
    <property type="protein sequence ID" value="RIE15673.1"/>
    <property type="molecule type" value="Genomic_DNA"/>
</dbReference>
<dbReference type="Gene3D" id="3.30.457.10">
    <property type="entry name" value="Copper amine oxidase-like, N-terminal domain"/>
    <property type="match status" value="2"/>
</dbReference>
<comment type="caution">
    <text evidence="3">The sequence shown here is derived from an EMBL/GenBank/DDBJ whole genome shotgun (WGS) entry which is preliminary data.</text>
</comment>
<organism evidence="3 6">
    <name type="scientific">Candidatus Cryosericum hinesii</name>
    <dbReference type="NCBI Taxonomy" id="2290915"/>
    <lineage>
        <taxon>Bacteria</taxon>
        <taxon>Pseudomonadati</taxon>
        <taxon>Caldisericota/Cryosericota group</taxon>
        <taxon>Candidatus Cryosericota</taxon>
        <taxon>Candidatus Cryosericia</taxon>
        <taxon>Candidatus Cryosericales</taxon>
        <taxon>Candidatus Cryosericaceae</taxon>
        <taxon>Candidatus Cryosericum</taxon>
    </lineage>
</organism>
<protein>
    <recommendedName>
        <fullName evidence="2">Fibronectin type-III domain-containing protein</fullName>
    </recommendedName>
</protein>
<dbReference type="PROSITE" id="PS50853">
    <property type="entry name" value="FN3"/>
    <property type="match status" value="1"/>
</dbReference>
<evidence type="ECO:0000256" key="1">
    <source>
        <dbReference type="SAM" id="SignalP"/>
    </source>
</evidence>
<dbReference type="Gene3D" id="2.60.40.10">
    <property type="entry name" value="Immunoglobulins"/>
    <property type="match status" value="1"/>
</dbReference>